<reference evidence="2 3" key="1">
    <citation type="journal article" date="2018" name="Elife">
        <title>Discovery and characterization of a prevalent human gut bacterial enzyme sufficient for the inactivation of a family of plant toxins.</title>
        <authorList>
            <person name="Koppel N."/>
            <person name="Bisanz J.E."/>
            <person name="Pandelia M.E."/>
            <person name="Turnbaugh P.J."/>
            <person name="Balskus E.P."/>
        </authorList>
    </citation>
    <scope>NUCLEOTIDE SEQUENCE [LARGE SCALE GENOMIC DNA]</scope>
    <source>
        <strain evidence="2 3">3C</strain>
    </source>
</reference>
<evidence type="ECO:0000313" key="3">
    <source>
        <dbReference type="Proteomes" id="UP000254000"/>
    </source>
</evidence>
<name>A0A369LRT6_9ACTN</name>
<gene>
    <name evidence="2" type="ORF">C1877_14135</name>
</gene>
<sequence>FEGLLLEAGVDGKTASREACRMEHCLSEGSFEKLAALLGESAT</sequence>
<dbReference type="GO" id="GO:0046914">
    <property type="term" value="F:transition metal ion binding"/>
    <property type="evidence" value="ECO:0007669"/>
    <property type="project" value="InterPro"/>
</dbReference>
<organism evidence="2 3">
    <name type="scientific">Gordonibacter pamelaeae</name>
    <dbReference type="NCBI Taxonomy" id="471189"/>
    <lineage>
        <taxon>Bacteria</taxon>
        <taxon>Bacillati</taxon>
        <taxon>Actinomycetota</taxon>
        <taxon>Coriobacteriia</taxon>
        <taxon>Eggerthellales</taxon>
        <taxon>Eggerthellaceae</taxon>
        <taxon>Gordonibacter</taxon>
    </lineage>
</organism>
<dbReference type="Proteomes" id="UP000254000">
    <property type="component" value="Unassembled WGS sequence"/>
</dbReference>
<dbReference type="AlphaFoldDB" id="A0A369LRT6"/>
<accession>A0A369LRT6</accession>
<dbReference type="Gene3D" id="1.10.60.10">
    <property type="entry name" value="Iron dependent repressor, metal binding and dimerisation domain"/>
    <property type="match status" value="1"/>
</dbReference>
<dbReference type="Pfam" id="PF02742">
    <property type="entry name" value="Fe_dep_repr_C"/>
    <property type="match status" value="1"/>
</dbReference>
<feature type="non-terminal residue" evidence="2">
    <location>
        <position position="1"/>
    </location>
</feature>
<keyword evidence="3" id="KW-1185">Reference proteome</keyword>
<evidence type="ECO:0000313" key="2">
    <source>
        <dbReference type="EMBL" id="RDB61854.1"/>
    </source>
</evidence>
<dbReference type="EMBL" id="PPTS01000011">
    <property type="protein sequence ID" value="RDB61854.1"/>
    <property type="molecule type" value="Genomic_DNA"/>
</dbReference>
<evidence type="ECO:0000259" key="1">
    <source>
        <dbReference type="Pfam" id="PF02742"/>
    </source>
</evidence>
<comment type="caution">
    <text evidence="2">The sequence shown here is derived from an EMBL/GenBank/DDBJ whole genome shotgun (WGS) entry which is preliminary data.</text>
</comment>
<dbReference type="SUPFAM" id="SSF47979">
    <property type="entry name" value="Iron-dependent repressor protein, dimerization domain"/>
    <property type="match status" value="1"/>
</dbReference>
<dbReference type="InterPro" id="IPR001367">
    <property type="entry name" value="Fe_dep_repressor"/>
</dbReference>
<feature type="domain" description="Iron dependent repressor metal binding and dimerisation" evidence="1">
    <location>
        <begin position="4"/>
        <end position="40"/>
    </location>
</feature>
<dbReference type="InterPro" id="IPR036421">
    <property type="entry name" value="Fe_dep_repressor_sf"/>
</dbReference>
<proteinExistence type="predicted"/>
<dbReference type="GO" id="GO:0046983">
    <property type="term" value="F:protein dimerization activity"/>
    <property type="evidence" value="ECO:0007669"/>
    <property type="project" value="InterPro"/>
</dbReference>
<protein>
    <submittedName>
        <fullName evidence="2">Metal-dependent transcriptional regulator</fullName>
    </submittedName>
</protein>